<accession>A0AAF0CSZ2</accession>
<dbReference type="RefSeq" id="WP_330931645.1">
    <property type="nucleotide sequence ID" value="NZ_CP119075.1"/>
</dbReference>
<evidence type="ECO:0000313" key="4">
    <source>
        <dbReference type="Proteomes" id="UP001218638"/>
    </source>
</evidence>
<sequence>MFLFFDPAAVLRRINPVLAALVLSSGVSAQSPDRSRFDATIGVVSPTATLPGRDHYPLLGSAITLAISALDGDTVAWSRSGLPIASANTAELHIATLTAADTGNYRAHITRDGFTYTSNPFTLNVAIPVQESIVDRSFSCPIATPNADDSFDLHLTRFDGAIGATLHGLGNSRQHGWIAADGSRFDVIMEEDGSSPASLLVGMYPDGSLVKRTTTGFVQINHDGTTTAMADPTGRFDTARWRVRQSDGGWIIGDSSHVAGLAPDGTITFERSLNTYGVLSIEGLEDAGLEDDRIILISGIGDDDSTYARQAHLLEADGSEVVGFHPIIFRGSRPVPLANGTWWDDTANGFNWYDPTGQLIRSVPRPPALSNTTVAPDGRLYVRGFAGELHRLLPDLSRDPTWMVSYSFGRWIDDFLFQPNGGIIVAGDFSNVGGHATRRVARLNASGTANGGTPVVYREAPLPWTFPGTATVYPYSRHASFTIDGEANGVGPLQFEWLRLDDGPPPQVRDQADLVFPRLTADYFGSYQLKVTGPHGFALSDVISLTPPGPALVNISGRGRVSAQTGQHLIAGFVIESDRPTSLQGAWSAQVFTRGVGPTLADFNVSHPLPDPFLRMSHLFGADIAVNDDWQPVGGPFFPARLGAFSLRPDSADAQLWELIPTGAFTSSVEAKAAQNGTALVEIYPSLNIDARLTNLSLRGRVGAGDDVLISGFVITDITDYQRTVRLLIRAVGPALSNFGVADACLDPRITLFNADGEVIALNEDWAHHDAVQIATLAAQLGAFPLPLDSTDAALLVELAPGAYTAHIDSSDGTDGEALLELYVIDDE</sequence>
<dbReference type="Proteomes" id="UP001218638">
    <property type="component" value="Chromosome"/>
</dbReference>
<feature type="chain" id="PRO_5041939313" evidence="1">
    <location>
        <begin position="20"/>
        <end position="828"/>
    </location>
</feature>
<organism evidence="3 4">
    <name type="scientific">Synoicihabitans lomoniglobus</name>
    <dbReference type="NCBI Taxonomy" id="2909285"/>
    <lineage>
        <taxon>Bacteria</taxon>
        <taxon>Pseudomonadati</taxon>
        <taxon>Verrucomicrobiota</taxon>
        <taxon>Opitutia</taxon>
        <taxon>Opitutales</taxon>
        <taxon>Opitutaceae</taxon>
        <taxon>Synoicihabitans</taxon>
    </lineage>
</organism>
<dbReference type="InterPro" id="IPR036179">
    <property type="entry name" value="Ig-like_dom_sf"/>
</dbReference>
<evidence type="ECO:0000313" key="3">
    <source>
        <dbReference type="EMBL" id="WED67490.1"/>
    </source>
</evidence>
<dbReference type="Gene3D" id="2.80.10.50">
    <property type="match status" value="1"/>
</dbReference>
<name>A0AAF0CSZ2_9BACT</name>
<feature type="domain" description="Immunoglobulin" evidence="2">
    <location>
        <begin position="52"/>
        <end position="126"/>
    </location>
</feature>
<dbReference type="InterPro" id="IPR013783">
    <property type="entry name" value="Ig-like_fold"/>
</dbReference>
<dbReference type="EMBL" id="CP119075">
    <property type="protein sequence ID" value="WED67490.1"/>
    <property type="molecule type" value="Genomic_DNA"/>
</dbReference>
<dbReference type="SUPFAM" id="SSF48726">
    <property type="entry name" value="Immunoglobulin"/>
    <property type="match status" value="1"/>
</dbReference>
<evidence type="ECO:0000256" key="1">
    <source>
        <dbReference type="SAM" id="SignalP"/>
    </source>
</evidence>
<proteinExistence type="predicted"/>
<dbReference type="Gene3D" id="2.60.40.10">
    <property type="entry name" value="Immunoglobulins"/>
    <property type="match status" value="1"/>
</dbReference>
<protein>
    <submittedName>
        <fullName evidence="3">Delta-60 repeat domain-containing protein</fullName>
    </submittedName>
</protein>
<dbReference type="KEGG" id="slom:PXH66_11575"/>
<dbReference type="AlphaFoldDB" id="A0AAF0CSZ2"/>
<keyword evidence="4" id="KW-1185">Reference proteome</keyword>
<evidence type="ECO:0000259" key="2">
    <source>
        <dbReference type="SMART" id="SM00409"/>
    </source>
</evidence>
<gene>
    <name evidence="3" type="ORF">PXH66_11575</name>
</gene>
<dbReference type="InterPro" id="IPR003599">
    <property type="entry name" value="Ig_sub"/>
</dbReference>
<feature type="domain" description="Immunoglobulin" evidence="2">
    <location>
        <begin position="467"/>
        <end position="548"/>
    </location>
</feature>
<dbReference type="SMART" id="SM00409">
    <property type="entry name" value="IG"/>
    <property type="match status" value="2"/>
</dbReference>
<dbReference type="InterPro" id="IPR013431">
    <property type="entry name" value="Delta_60_rpt"/>
</dbReference>
<feature type="signal peptide" evidence="1">
    <location>
        <begin position="1"/>
        <end position="19"/>
    </location>
</feature>
<keyword evidence="1" id="KW-0732">Signal</keyword>
<dbReference type="Pfam" id="PF17164">
    <property type="entry name" value="DUF5122"/>
    <property type="match status" value="1"/>
</dbReference>
<reference evidence="3" key="1">
    <citation type="submission" date="2023-03" db="EMBL/GenBank/DDBJ databases">
        <title>Lomoglobus Profundus gen. nov., sp. nov., a novel member of the phylum Verrucomicrobia, isolated from deep-marine sediment of South China Sea.</title>
        <authorList>
            <person name="Ahmad T."/>
            <person name="Ishaq S.E."/>
            <person name="Wang F."/>
        </authorList>
    </citation>
    <scope>NUCLEOTIDE SEQUENCE</scope>
    <source>
        <strain evidence="3">LMO-M01</strain>
    </source>
</reference>